<dbReference type="EMBL" id="JAWDGP010005638">
    <property type="protein sequence ID" value="KAK3754783.1"/>
    <property type="molecule type" value="Genomic_DNA"/>
</dbReference>
<dbReference type="AlphaFoldDB" id="A0AAE0YR32"/>
<sequence>MAERPEDNFFDHPDTATNPAFTDDIPLGDFTPEATGGGDTIITPGGNADTSFSTGNVDTYGQPMRQTITLAYVEGEYKDVFDTSRMQTSNHKVLVNAVNDYYKMLAQDQNLAPELSDLSKFELDENSQLRLKGYPDLNLINENTKRPNLLTTIASRKGGWKIVKEHLGFSKWSPEMSRKAKAELLEGSQQLGNAGSALETAPIENSEQAADEAVKNAQNILAVFLREGYTPPGYTRHGIPDETITDSMPFISFEMQKFARDWNFKITMSSPTYEQSNGQSESQDQTIVIPTHVINDLTTTMKNQNIISSGYGDTNPSSLAVDRTCSPKQSFAPYLQDTTKKHVQSQKHVNRAKALNPSKQINNFSTSANSDLQNNITRAEALFTGVLVEHNLPLAAAGHASALFKKMFLVPITNPKDIIEKYSCGRTKTATTIHELENSREKLIKHCRNAAYNISTDGSNDVVTKRYPLLITYTNEDCQVYVDLLAMLDLKDSGTGKNIAELIMNELKGLGIPLENCLSLCTDKANVMIGSKTGLFGCLLQQCPQLYGTGCSCHRLHLSAEWAAKELKINPDLSSRTSIITWTKVPTGCIIFKSSKNFLGLLSIRCLSMFQQDGCHLERWYSGPSTNGSPSHHLLPQSVKMTRKSRPVKNSCRQKKT</sequence>
<dbReference type="SUPFAM" id="SSF53098">
    <property type="entry name" value="Ribonuclease H-like"/>
    <property type="match status" value="1"/>
</dbReference>
<protein>
    <recommendedName>
        <fullName evidence="4">DUF4371 domain-containing protein</fullName>
    </recommendedName>
</protein>
<evidence type="ECO:0000313" key="2">
    <source>
        <dbReference type="EMBL" id="KAK3754783.1"/>
    </source>
</evidence>
<proteinExistence type="predicted"/>
<accession>A0AAE0YR32</accession>
<dbReference type="PANTHER" id="PTHR37162">
    <property type="entry name" value="HAT FAMILY DIMERISATION DOMAINCONTAINING PROTEIN-RELATED"/>
    <property type="match status" value="1"/>
</dbReference>
<reference evidence="2" key="1">
    <citation type="journal article" date="2023" name="G3 (Bethesda)">
        <title>A reference genome for the long-term kleptoplast-retaining sea slug Elysia crispata morphotype clarki.</title>
        <authorList>
            <person name="Eastman K.E."/>
            <person name="Pendleton A.L."/>
            <person name="Shaikh M.A."/>
            <person name="Suttiyut T."/>
            <person name="Ogas R."/>
            <person name="Tomko P."/>
            <person name="Gavelis G."/>
            <person name="Widhalm J.R."/>
            <person name="Wisecaver J.H."/>
        </authorList>
    </citation>
    <scope>NUCLEOTIDE SEQUENCE</scope>
    <source>
        <strain evidence="2">ECLA1</strain>
    </source>
</reference>
<comment type="caution">
    <text evidence="2">The sequence shown here is derived from an EMBL/GenBank/DDBJ whole genome shotgun (WGS) entry which is preliminary data.</text>
</comment>
<dbReference type="InterPro" id="IPR036397">
    <property type="entry name" value="RNaseH_sf"/>
</dbReference>
<feature type="region of interest" description="Disordered" evidence="1">
    <location>
        <begin position="626"/>
        <end position="657"/>
    </location>
</feature>
<name>A0AAE0YR32_9GAST</name>
<feature type="compositionally biased region" description="Basic residues" evidence="1">
    <location>
        <begin position="641"/>
        <end position="657"/>
    </location>
</feature>
<dbReference type="Proteomes" id="UP001283361">
    <property type="component" value="Unassembled WGS sequence"/>
</dbReference>
<dbReference type="InterPro" id="IPR012337">
    <property type="entry name" value="RNaseH-like_sf"/>
</dbReference>
<dbReference type="Gene3D" id="3.30.420.10">
    <property type="entry name" value="Ribonuclease H-like superfamily/Ribonuclease H"/>
    <property type="match status" value="1"/>
</dbReference>
<dbReference type="GO" id="GO:0003676">
    <property type="term" value="F:nucleic acid binding"/>
    <property type="evidence" value="ECO:0007669"/>
    <property type="project" value="InterPro"/>
</dbReference>
<dbReference type="PANTHER" id="PTHR37162:SF10">
    <property type="entry name" value="DUF4371 DOMAIN-CONTAINING PROTEIN"/>
    <property type="match status" value="1"/>
</dbReference>
<evidence type="ECO:0000256" key="1">
    <source>
        <dbReference type="SAM" id="MobiDB-lite"/>
    </source>
</evidence>
<organism evidence="2 3">
    <name type="scientific">Elysia crispata</name>
    <name type="common">lettuce slug</name>
    <dbReference type="NCBI Taxonomy" id="231223"/>
    <lineage>
        <taxon>Eukaryota</taxon>
        <taxon>Metazoa</taxon>
        <taxon>Spiralia</taxon>
        <taxon>Lophotrochozoa</taxon>
        <taxon>Mollusca</taxon>
        <taxon>Gastropoda</taxon>
        <taxon>Heterobranchia</taxon>
        <taxon>Euthyneura</taxon>
        <taxon>Panpulmonata</taxon>
        <taxon>Sacoglossa</taxon>
        <taxon>Placobranchoidea</taxon>
        <taxon>Plakobranchidae</taxon>
        <taxon>Elysia</taxon>
    </lineage>
</organism>
<keyword evidence="3" id="KW-1185">Reference proteome</keyword>
<evidence type="ECO:0000313" key="3">
    <source>
        <dbReference type="Proteomes" id="UP001283361"/>
    </source>
</evidence>
<gene>
    <name evidence="2" type="ORF">RRG08_051069</name>
</gene>
<evidence type="ECO:0008006" key="4">
    <source>
        <dbReference type="Google" id="ProtNLM"/>
    </source>
</evidence>